<dbReference type="Pfam" id="PF02021">
    <property type="entry name" value="UPF0102"/>
    <property type="match status" value="1"/>
</dbReference>
<comment type="similarity">
    <text evidence="1 2">Belongs to the UPF0102 family.</text>
</comment>
<dbReference type="SUPFAM" id="SSF52980">
    <property type="entry name" value="Restriction endonuclease-like"/>
    <property type="match status" value="1"/>
</dbReference>
<keyword evidence="4" id="KW-1185">Reference proteome</keyword>
<dbReference type="NCBIfam" id="TIGR00252">
    <property type="entry name" value="YraN family protein"/>
    <property type="match status" value="1"/>
</dbReference>
<dbReference type="PANTHER" id="PTHR34039:SF1">
    <property type="entry name" value="UPF0102 PROTEIN YRAN"/>
    <property type="match status" value="1"/>
</dbReference>
<dbReference type="Gene3D" id="3.40.1350.10">
    <property type="match status" value="1"/>
</dbReference>
<sequence length="122" mass="14484">MHECNRKIGTLGELLAEKYIKKQGYIIIEKNFSCKIGEIDIIGKDKEHIAFIEVKSRYNTDYGRPAEAVNYNKKRKLYKAAEFYIMKNKLYNFSFRFDVIEILLKLDSNTYELRLIKDAFQI</sequence>
<dbReference type="InterPro" id="IPR011335">
    <property type="entry name" value="Restrct_endonuc-II-like"/>
</dbReference>
<proteinExistence type="inferred from homology"/>
<evidence type="ECO:0000256" key="1">
    <source>
        <dbReference type="ARBA" id="ARBA00006738"/>
    </source>
</evidence>
<dbReference type="InterPro" id="IPR003509">
    <property type="entry name" value="UPF0102_YraN-like"/>
</dbReference>
<dbReference type="InterPro" id="IPR011856">
    <property type="entry name" value="tRNA_endonuc-like_dom_sf"/>
</dbReference>
<dbReference type="RefSeq" id="WP_406769606.1">
    <property type="nucleotide sequence ID" value="NZ_JBJHZZ010000004.1"/>
</dbReference>
<dbReference type="PANTHER" id="PTHR34039">
    <property type="entry name" value="UPF0102 PROTEIN YRAN"/>
    <property type="match status" value="1"/>
</dbReference>
<evidence type="ECO:0000313" key="3">
    <source>
        <dbReference type="EMBL" id="MFL0246961.1"/>
    </source>
</evidence>
<dbReference type="EMBL" id="JBJHZZ010000004">
    <property type="protein sequence ID" value="MFL0246961.1"/>
    <property type="molecule type" value="Genomic_DNA"/>
</dbReference>
<protein>
    <recommendedName>
        <fullName evidence="2">UPF0102 protein ACJDUG_08250</fullName>
    </recommendedName>
</protein>
<dbReference type="CDD" id="cd20736">
    <property type="entry name" value="PoNe_Nuclease"/>
    <property type="match status" value="1"/>
</dbReference>
<dbReference type="Proteomes" id="UP001623591">
    <property type="component" value="Unassembled WGS sequence"/>
</dbReference>
<dbReference type="HAMAP" id="MF_00048">
    <property type="entry name" value="UPF0102"/>
    <property type="match status" value="1"/>
</dbReference>
<evidence type="ECO:0000256" key="2">
    <source>
        <dbReference type="HAMAP-Rule" id="MF_00048"/>
    </source>
</evidence>
<name>A0ABW8T3P1_9CLOT</name>
<organism evidence="3 4">
    <name type="scientific">Candidatus Clostridium stratigraminis</name>
    <dbReference type="NCBI Taxonomy" id="3381661"/>
    <lineage>
        <taxon>Bacteria</taxon>
        <taxon>Bacillati</taxon>
        <taxon>Bacillota</taxon>
        <taxon>Clostridia</taxon>
        <taxon>Eubacteriales</taxon>
        <taxon>Clostridiaceae</taxon>
        <taxon>Clostridium</taxon>
    </lineage>
</organism>
<accession>A0ABW8T3P1</accession>
<dbReference type="NCBIfam" id="NF009150">
    <property type="entry name" value="PRK12497.1-3"/>
    <property type="match status" value="1"/>
</dbReference>
<evidence type="ECO:0000313" key="4">
    <source>
        <dbReference type="Proteomes" id="UP001623591"/>
    </source>
</evidence>
<reference evidence="3 4" key="1">
    <citation type="submission" date="2024-11" db="EMBL/GenBank/DDBJ databases">
        <authorList>
            <person name="Heng Y.C."/>
            <person name="Lim A.C.H."/>
            <person name="Lee J.K.Y."/>
            <person name="Kittelmann S."/>
        </authorList>
    </citation>
    <scope>NUCLEOTIDE SEQUENCE [LARGE SCALE GENOMIC DNA]</scope>
    <source>
        <strain evidence="3 4">WILCCON 0185</strain>
    </source>
</reference>
<comment type="caution">
    <text evidence="3">The sequence shown here is derived from an EMBL/GenBank/DDBJ whole genome shotgun (WGS) entry which is preliminary data.</text>
</comment>
<gene>
    <name evidence="3" type="ORF">ACJDUG_08250</name>
</gene>